<evidence type="ECO:0000256" key="1">
    <source>
        <dbReference type="ARBA" id="ARBA00006432"/>
    </source>
</evidence>
<dbReference type="InterPro" id="IPR020845">
    <property type="entry name" value="AMP-binding_CS"/>
</dbReference>
<sequence>MTQEIITVVDGLRKSARDLGNDHGILYYSTPETTTYRGYADLDENARRIANALAKRGLGVGDTVVIGLTDALQVADAAFGAMYAGLAFVPAPVAGYGTGPQLGHTVARIAATSEASALLVDTKVIDRLGDTIADIGIPVLVLEDVLAEGDADAWEQPAIDGDTIAYLLFTSGSTGDPKGVITTHRNVVATAQTTGVLFQSNRDATIVGWAPMHHIMGLATQVIFPAVNGAQAIACATELFQRRPIFWLQLISKHRGTMSPAGNFAFDLVTQLATDEQIADLDLSSLISLFSGSEPVRPSTLRAFLARFAPTGITEKMVAPVMGMTEAMMISGKFPEDDLVISHFDSAELQAGHLVPSTGEGSVEWVSCGRWPDNIHVRIVDPETLAVVPDGEVGEIWVASASVSPGYFRRPDATAETFGLKLPGDDNAYMRTGDLAAVIDGQLYVTGRLKEMIIIRGRNLYPQDIEAAARTVHPAVGIGAAFELAGHPSVVGLAFEASAEALGDTDPDALAAQVRETIVAGFSLPSLAVMIVPEGALPRTPTGKVRRQPTRQQIEAGALPALSSSGFNPVHANTP</sequence>
<evidence type="ECO:0000256" key="2">
    <source>
        <dbReference type="ARBA" id="ARBA00022598"/>
    </source>
</evidence>
<feature type="domain" description="AMP-dependent synthetase/ligase" evidence="4">
    <location>
        <begin position="33"/>
        <end position="408"/>
    </location>
</feature>
<reference evidence="5" key="1">
    <citation type="submission" date="2022-08" db="EMBL/GenBank/DDBJ databases">
        <authorList>
            <person name="Deng Y."/>
            <person name="Han X.-F."/>
            <person name="Zhang Y.-Q."/>
        </authorList>
    </citation>
    <scope>NUCLEOTIDE SEQUENCE</scope>
    <source>
        <strain evidence="5">CPCC 203386</strain>
    </source>
</reference>
<dbReference type="CDD" id="cd05931">
    <property type="entry name" value="FAAL"/>
    <property type="match status" value="1"/>
</dbReference>
<proteinExistence type="inferred from homology"/>
<dbReference type="Pfam" id="PF00501">
    <property type="entry name" value="AMP-binding"/>
    <property type="match status" value="1"/>
</dbReference>
<gene>
    <name evidence="5" type="ORF">N1032_17810</name>
</gene>
<dbReference type="EMBL" id="JANLCJ010000007">
    <property type="protein sequence ID" value="MCS5735603.1"/>
    <property type="molecule type" value="Genomic_DNA"/>
</dbReference>
<organism evidence="5 6">
    <name type="scientific">Herbiconiux daphne</name>
    <dbReference type="NCBI Taxonomy" id="2970914"/>
    <lineage>
        <taxon>Bacteria</taxon>
        <taxon>Bacillati</taxon>
        <taxon>Actinomycetota</taxon>
        <taxon>Actinomycetes</taxon>
        <taxon>Micrococcales</taxon>
        <taxon>Microbacteriaceae</taxon>
        <taxon>Herbiconiux</taxon>
    </lineage>
</organism>
<dbReference type="RefSeq" id="WP_259540545.1">
    <property type="nucleotide sequence ID" value="NZ_JANLCJ010000007.1"/>
</dbReference>
<dbReference type="Gene3D" id="3.30.300.30">
    <property type="match status" value="1"/>
</dbReference>
<evidence type="ECO:0000259" key="4">
    <source>
        <dbReference type="Pfam" id="PF00501"/>
    </source>
</evidence>
<dbReference type="PROSITE" id="PS00455">
    <property type="entry name" value="AMP_BINDING"/>
    <property type="match status" value="1"/>
</dbReference>
<dbReference type="SUPFAM" id="SSF56801">
    <property type="entry name" value="Acetyl-CoA synthetase-like"/>
    <property type="match status" value="1"/>
</dbReference>
<feature type="compositionally biased region" description="Polar residues" evidence="3">
    <location>
        <begin position="562"/>
        <end position="575"/>
    </location>
</feature>
<evidence type="ECO:0000313" key="6">
    <source>
        <dbReference type="Proteomes" id="UP001165586"/>
    </source>
</evidence>
<feature type="region of interest" description="Disordered" evidence="3">
    <location>
        <begin position="556"/>
        <end position="575"/>
    </location>
</feature>
<dbReference type="InterPro" id="IPR000873">
    <property type="entry name" value="AMP-dep_synth/lig_dom"/>
</dbReference>
<comment type="similarity">
    <text evidence="1">Belongs to the ATP-dependent AMP-binding enzyme family.</text>
</comment>
<comment type="caution">
    <text evidence="5">The sequence shown here is derived from an EMBL/GenBank/DDBJ whole genome shotgun (WGS) entry which is preliminary data.</text>
</comment>
<dbReference type="GO" id="GO:0016874">
    <property type="term" value="F:ligase activity"/>
    <property type="evidence" value="ECO:0007669"/>
    <property type="project" value="UniProtKB-KW"/>
</dbReference>
<accession>A0ABT2H6R5</accession>
<dbReference type="Proteomes" id="UP001165586">
    <property type="component" value="Unassembled WGS sequence"/>
</dbReference>
<protein>
    <submittedName>
        <fullName evidence="5">Fatty acyl-AMP ligase</fullName>
    </submittedName>
</protein>
<dbReference type="PANTHER" id="PTHR22754:SF32">
    <property type="entry name" value="DISCO-INTERACTING PROTEIN 2"/>
    <property type="match status" value="1"/>
</dbReference>
<evidence type="ECO:0000313" key="5">
    <source>
        <dbReference type="EMBL" id="MCS5735603.1"/>
    </source>
</evidence>
<dbReference type="InterPro" id="IPR045851">
    <property type="entry name" value="AMP-bd_C_sf"/>
</dbReference>
<name>A0ABT2H6R5_9MICO</name>
<dbReference type="InterPro" id="IPR042099">
    <property type="entry name" value="ANL_N_sf"/>
</dbReference>
<dbReference type="InterPro" id="IPR040097">
    <property type="entry name" value="FAAL/FAAC"/>
</dbReference>
<dbReference type="Gene3D" id="3.40.50.12780">
    <property type="entry name" value="N-terminal domain of ligase-like"/>
    <property type="match status" value="1"/>
</dbReference>
<dbReference type="PANTHER" id="PTHR22754">
    <property type="entry name" value="DISCO-INTERACTING PROTEIN 2 DIP2 -RELATED"/>
    <property type="match status" value="1"/>
</dbReference>
<keyword evidence="2 5" id="KW-0436">Ligase</keyword>
<evidence type="ECO:0000256" key="3">
    <source>
        <dbReference type="SAM" id="MobiDB-lite"/>
    </source>
</evidence>
<keyword evidence="6" id="KW-1185">Reference proteome</keyword>